<organism evidence="3 4">
    <name type="scientific">Gracilariopsis chorda</name>
    <dbReference type="NCBI Taxonomy" id="448386"/>
    <lineage>
        <taxon>Eukaryota</taxon>
        <taxon>Rhodophyta</taxon>
        <taxon>Florideophyceae</taxon>
        <taxon>Rhodymeniophycidae</taxon>
        <taxon>Gracilariales</taxon>
        <taxon>Gracilariaceae</taxon>
        <taxon>Gracilariopsis</taxon>
    </lineage>
</organism>
<feature type="repeat" description="PPR" evidence="2">
    <location>
        <begin position="399"/>
        <end position="434"/>
    </location>
</feature>
<comment type="similarity">
    <text evidence="1">Belongs to the PPR family. P subfamily.</text>
</comment>
<dbReference type="Pfam" id="PF13812">
    <property type="entry name" value="PPR_3"/>
    <property type="match status" value="1"/>
</dbReference>
<dbReference type="InterPro" id="IPR050872">
    <property type="entry name" value="PPR_P_subfamily"/>
</dbReference>
<evidence type="ECO:0000256" key="2">
    <source>
        <dbReference type="PROSITE-ProRule" id="PRU00708"/>
    </source>
</evidence>
<gene>
    <name evidence="3" type="ORF">BWQ96_09003</name>
</gene>
<feature type="repeat" description="PPR" evidence="2">
    <location>
        <begin position="647"/>
        <end position="681"/>
    </location>
</feature>
<sequence>MSLGGGGDCASMSYRRAAPGGRCAFVTPLGTCTRVRCASDKGRARRTPPFRVASQVRRAAALRKEGNLRDAKDVLGSVSNAQRRHVSYVNELIRVTAALELQQRQRRRRRDSNHLISNAKQLWHLLWQLLKDCQVLPDTGTFNALFSALSVWQRVVKDDAALQVAKLGFELMNEFDVVADHYTMSILFSLCEKPEDVHYARLFERQAIARYGFVPNVISGCAMLNAYAKASSFSDVNRVISLLKAASVPFNERIYTVIISAFLKQGHHAQVLHHFALAIDSQHVKPSVFLFSGALTSCLRVRDSNNALRILQQMRQERVHPTQPILNLIFELAIRTADFRIGLGYLLEWAPQHGLVCDHRHYDRIISSWKRAQTRVDETVRAVYTLLDHVESASDVIPQTSTYNAAISTLISHGHFEQAQQIVFQRIPSRKLSPDGVTYNALIHCYGKAGKPGRAFQVIQTMKQNNIQPNQVTYNTIIEILLSFRMIDLVKSLLSEMKKDPRLEMDENVRCSQLKLYRIEKDVRSALRLHAFTQQIGKPLDSMAYGLLLTILFECGHREEAISLFGWLLWKTSTEARIYNVMIDNMALLDDNCETCVRLFNHMKWKGILPNTITYTIMIRTYSKAGLLDRAFRMLGEMQDVGLAMSDMYAWTVLMDGCRRFGQWQRAVELLRFMQTRNASGECSLVPRPSTACYNAALYAAGIGGRDWKQAVSIFESLVDDEVHRPDAVTFSAMASIILQNRRDVSEWHIVQRVYDSLEELATGDTARLGVVEQKRIEGSNRKLDAPERKKLLAKLGRLKTLIEKYKPAN</sequence>
<dbReference type="PANTHER" id="PTHR46128:SF329">
    <property type="entry name" value="MITOCHONDRIAL GROUP I INTRON SPLICING FACTOR DMR1"/>
    <property type="match status" value="1"/>
</dbReference>
<dbReference type="InterPro" id="IPR002885">
    <property type="entry name" value="PPR_rpt"/>
</dbReference>
<dbReference type="Gene3D" id="1.25.40.10">
    <property type="entry name" value="Tetratricopeptide repeat domain"/>
    <property type="match status" value="4"/>
</dbReference>
<evidence type="ECO:0000313" key="4">
    <source>
        <dbReference type="Proteomes" id="UP000247409"/>
    </source>
</evidence>
<dbReference type="NCBIfam" id="TIGR00756">
    <property type="entry name" value="PPR"/>
    <property type="match status" value="2"/>
</dbReference>
<name>A0A2V3IGU4_9FLOR</name>
<dbReference type="Proteomes" id="UP000247409">
    <property type="component" value="Unassembled WGS sequence"/>
</dbReference>
<evidence type="ECO:0000313" key="3">
    <source>
        <dbReference type="EMBL" id="PXF41243.1"/>
    </source>
</evidence>
<dbReference type="PANTHER" id="PTHR46128">
    <property type="entry name" value="MITOCHONDRIAL GROUP I INTRON SPLICING FACTOR CCM1"/>
    <property type="match status" value="1"/>
</dbReference>
<dbReference type="AlphaFoldDB" id="A0A2V3IGU4"/>
<comment type="caution">
    <text evidence="3">The sequence shown here is derived from an EMBL/GenBank/DDBJ whole genome shotgun (WGS) entry which is preliminary data.</text>
</comment>
<protein>
    <submittedName>
        <fullName evidence="3">Pentatricopeptide repeat-containing protein</fullName>
    </submittedName>
</protein>
<feature type="repeat" description="PPR" evidence="2">
    <location>
        <begin position="435"/>
        <end position="469"/>
    </location>
</feature>
<dbReference type="InterPro" id="IPR011990">
    <property type="entry name" value="TPR-like_helical_dom_sf"/>
</dbReference>
<dbReference type="Pfam" id="PF12854">
    <property type="entry name" value="PPR_1"/>
    <property type="match status" value="1"/>
</dbReference>
<reference evidence="3 4" key="1">
    <citation type="journal article" date="2018" name="Mol. Biol. Evol.">
        <title>Analysis of the draft genome of the red seaweed Gracilariopsis chorda provides insights into genome size evolution in Rhodophyta.</title>
        <authorList>
            <person name="Lee J."/>
            <person name="Yang E.C."/>
            <person name="Graf L."/>
            <person name="Yang J.H."/>
            <person name="Qiu H."/>
            <person name="Zel Zion U."/>
            <person name="Chan C.X."/>
            <person name="Stephens T.G."/>
            <person name="Weber A.P.M."/>
            <person name="Boo G.H."/>
            <person name="Boo S.M."/>
            <person name="Kim K.M."/>
            <person name="Shin Y."/>
            <person name="Jung M."/>
            <person name="Lee S.J."/>
            <person name="Yim H.S."/>
            <person name="Lee J.H."/>
            <person name="Bhattacharya D."/>
            <person name="Yoon H.S."/>
        </authorList>
    </citation>
    <scope>NUCLEOTIDE SEQUENCE [LARGE SCALE GENOMIC DNA]</scope>
    <source>
        <strain evidence="3 4">SKKU-2015</strain>
        <tissue evidence="3">Whole body</tissue>
    </source>
</reference>
<dbReference type="Pfam" id="PF13041">
    <property type="entry name" value="PPR_2"/>
    <property type="match status" value="1"/>
</dbReference>
<keyword evidence="4" id="KW-1185">Reference proteome</keyword>
<dbReference type="PROSITE" id="PS51375">
    <property type="entry name" value="PPR"/>
    <property type="match status" value="4"/>
</dbReference>
<accession>A0A2V3IGU4</accession>
<evidence type="ECO:0000256" key="1">
    <source>
        <dbReference type="ARBA" id="ARBA00007626"/>
    </source>
</evidence>
<dbReference type="STRING" id="448386.A0A2V3IGU4"/>
<feature type="repeat" description="PPR" evidence="2">
    <location>
        <begin position="611"/>
        <end position="645"/>
    </location>
</feature>
<dbReference type="Pfam" id="PF01535">
    <property type="entry name" value="PPR"/>
    <property type="match status" value="1"/>
</dbReference>
<dbReference type="OrthoDB" id="185373at2759"/>
<proteinExistence type="inferred from homology"/>
<dbReference type="EMBL" id="NBIV01000225">
    <property type="protein sequence ID" value="PXF41243.1"/>
    <property type="molecule type" value="Genomic_DNA"/>
</dbReference>